<feature type="region of interest" description="Disordered" evidence="1">
    <location>
        <begin position="128"/>
        <end position="150"/>
    </location>
</feature>
<dbReference type="Gene3D" id="3.10.450.40">
    <property type="match status" value="2"/>
</dbReference>
<evidence type="ECO:0000313" key="4">
    <source>
        <dbReference type="Proteomes" id="UP001209083"/>
    </source>
</evidence>
<dbReference type="Proteomes" id="UP001209083">
    <property type="component" value="Chromosome"/>
</dbReference>
<accession>A0ABY8QRN4</accession>
<feature type="region of interest" description="Disordered" evidence="1">
    <location>
        <begin position="38"/>
        <end position="76"/>
    </location>
</feature>
<evidence type="ECO:0000313" key="3">
    <source>
        <dbReference type="EMBL" id="WGW11672.1"/>
    </source>
</evidence>
<keyword evidence="4" id="KW-1185">Reference proteome</keyword>
<dbReference type="RefSeq" id="WP_349638462.1">
    <property type="nucleotide sequence ID" value="NZ_CP090958.1"/>
</dbReference>
<proteinExistence type="predicted"/>
<dbReference type="InterPro" id="IPR025711">
    <property type="entry name" value="PepSY"/>
</dbReference>
<protein>
    <submittedName>
        <fullName evidence="3">PepSY domain-containing protein</fullName>
    </submittedName>
</protein>
<organism evidence="3 4">
    <name type="scientific">Saxibacter everestensis</name>
    <dbReference type="NCBI Taxonomy" id="2909229"/>
    <lineage>
        <taxon>Bacteria</taxon>
        <taxon>Bacillati</taxon>
        <taxon>Actinomycetota</taxon>
        <taxon>Actinomycetes</taxon>
        <taxon>Micrococcales</taxon>
        <taxon>Brevibacteriaceae</taxon>
        <taxon>Saxibacter</taxon>
    </lineage>
</organism>
<name>A0ABY8QRN4_9MICO</name>
<dbReference type="EMBL" id="CP090958">
    <property type="protein sequence ID" value="WGW11672.1"/>
    <property type="molecule type" value="Genomic_DNA"/>
</dbReference>
<feature type="compositionally biased region" description="Polar residues" evidence="1">
    <location>
        <begin position="60"/>
        <end position="74"/>
    </location>
</feature>
<evidence type="ECO:0000259" key="2">
    <source>
        <dbReference type="Pfam" id="PF03413"/>
    </source>
</evidence>
<feature type="domain" description="PepSY" evidence="2">
    <location>
        <begin position="80"/>
        <end position="133"/>
    </location>
</feature>
<dbReference type="Pfam" id="PF03413">
    <property type="entry name" value="PepSY"/>
    <property type="match status" value="2"/>
</dbReference>
<gene>
    <name evidence="3" type="ORF">LWF01_16500</name>
</gene>
<reference evidence="3 4" key="1">
    <citation type="submission" date="2023-05" db="EMBL/GenBank/DDBJ databases">
        <title>Lithophilousrod everest ZFBP1038 complete genpme.</title>
        <authorList>
            <person name="Tian M."/>
        </authorList>
    </citation>
    <scope>NUCLEOTIDE SEQUENCE [LARGE SCALE GENOMIC DNA]</scope>
    <source>
        <strain evidence="3 4">ZFBP1038</strain>
    </source>
</reference>
<feature type="domain" description="PepSY" evidence="2">
    <location>
        <begin position="164"/>
        <end position="216"/>
    </location>
</feature>
<feature type="compositionally biased region" description="Low complexity" evidence="1">
    <location>
        <begin position="47"/>
        <end position="59"/>
    </location>
</feature>
<sequence length="225" mass="23283">MAMFSRTDTQPSWGDALHRPGRKLLLASCLAVALTGCGNSGDDDGSEPAPSSETSTTATGDSSAPTSGEATTQPSAEASLALEDAGAAALKAVPDSTLISIETEERRAVWEVQVVTSDGTEHEMLISRSDGSVTEGPTKEDDDAADKAKHQDRVKAAKLDYRAAAKAMRDAVADAEITELNLDTYRGKTVWEGDLAGSGGTKHSVKIDAASGEVIANTTGGEDDD</sequence>
<evidence type="ECO:0000256" key="1">
    <source>
        <dbReference type="SAM" id="MobiDB-lite"/>
    </source>
</evidence>